<accession>A0ABR0WS43</accession>
<evidence type="ECO:0000259" key="4">
    <source>
        <dbReference type="Pfam" id="PF21674"/>
    </source>
</evidence>
<evidence type="ECO:0008006" key="7">
    <source>
        <dbReference type="Google" id="ProtNLM"/>
    </source>
</evidence>
<feature type="compositionally biased region" description="Basic and acidic residues" evidence="2">
    <location>
        <begin position="190"/>
        <end position="214"/>
    </location>
</feature>
<evidence type="ECO:0000256" key="1">
    <source>
        <dbReference type="ARBA" id="ARBA00006438"/>
    </source>
</evidence>
<dbReference type="Proteomes" id="UP001318860">
    <property type="component" value="Unassembled WGS sequence"/>
</dbReference>
<dbReference type="PANTHER" id="PTHR15668">
    <property type="entry name" value="JM1 PROTEIN"/>
    <property type="match status" value="1"/>
</dbReference>
<proteinExistence type="inferred from homology"/>
<evidence type="ECO:0000256" key="2">
    <source>
        <dbReference type="SAM" id="MobiDB-lite"/>
    </source>
</evidence>
<dbReference type="Pfam" id="PF05667">
    <property type="entry name" value="CCDC22_CC"/>
    <property type="match status" value="1"/>
</dbReference>
<feature type="domain" description="CCDC22 coiled-coil" evidence="3">
    <location>
        <begin position="258"/>
        <end position="407"/>
    </location>
</feature>
<protein>
    <recommendedName>
        <fullName evidence="7">Coiled-coil domain-containing protein</fullName>
    </recommendedName>
</protein>
<feature type="region of interest" description="Disordered" evidence="2">
    <location>
        <begin position="181"/>
        <end position="221"/>
    </location>
</feature>
<dbReference type="PANTHER" id="PTHR15668:SF4">
    <property type="entry name" value="COILED-COIL DOMAIN-CONTAINING PROTEIN 22"/>
    <property type="match status" value="1"/>
</dbReference>
<sequence>MEASEEILLNSLANSGVPIPVGFSSVGDLNPSTLFSICSHALRLIDGPHHASSFPASLPEDSMPDRVKLCTDLADAFNNLGFNPSLSFHKFLYPSKEDLYKLVRFLVGKLFESSGARNAALGDGDNIRCIANKSSDEGDSLQNDEIVNGLKDMRLRSQRAAEPNSLSYNVEIRVDESNPTVQDFSSSEYSRADHHSYSSEGVESSRKNAFRDQDAPQDQEEVPEKLMAAKYSELEHPDEELPLLKAAAEMVFDGQHPVEFYIEQLNNQVEDKRHKLKELESEWDAIEQPLQEKKRNLEQSIFAFHPEPNGKLKRVNEIELETESILAQIKRRDEELSKLSSDLEKQPKLPLRRSYIERINEITKNSRKQDNDIQRILKDTRELQLESNTIQERLNRTYAIVDETIFRYKPHVQLFFRCSHKIFGITLNSCILCLKSLNSSNFRLMMFLTYLEDYCREAKKDHVARQAYTLVTKIHERFEQVAEKILATDRSRRDAADLEAKFAIISARSFNMGKLQADLDAIRKENDLLEQQLR</sequence>
<organism evidence="5 6">
    <name type="scientific">Rehmannia glutinosa</name>
    <name type="common">Chinese foxglove</name>
    <dbReference type="NCBI Taxonomy" id="99300"/>
    <lineage>
        <taxon>Eukaryota</taxon>
        <taxon>Viridiplantae</taxon>
        <taxon>Streptophyta</taxon>
        <taxon>Embryophyta</taxon>
        <taxon>Tracheophyta</taxon>
        <taxon>Spermatophyta</taxon>
        <taxon>Magnoliopsida</taxon>
        <taxon>eudicotyledons</taxon>
        <taxon>Gunneridae</taxon>
        <taxon>Pentapetalae</taxon>
        <taxon>asterids</taxon>
        <taxon>lamiids</taxon>
        <taxon>Lamiales</taxon>
        <taxon>Orobanchaceae</taxon>
        <taxon>Rehmannieae</taxon>
        <taxon>Rehmannia</taxon>
    </lineage>
</organism>
<feature type="domain" description="CCDC22 N-terminal" evidence="4">
    <location>
        <begin position="1"/>
        <end position="110"/>
    </location>
</feature>
<dbReference type="Pfam" id="PF21674">
    <property type="entry name" value="CCDC22_N"/>
    <property type="match status" value="1"/>
</dbReference>
<dbReference type="InterPro" id="IPR048348">
    <property type="entry name" value="CCDC22_CC"/>
</dbReference>
<keyword evidence="6" id="KW-1185">Reference proteome</keyword>
<evidence type="ECO:0000313" key="6">
    <source>
        <dbReference type="Proteomes" id="UP001318860"/>
    </source>
</evidence>
<comment type="similarity">
    <text evidence="1">Belongs to the CCDC22 family.</text>
</comment>
<evidence type="ECO:0000259" key="3">
    <source>
        <dbReference type="Pfam" id="PF05667"/>
    </source>
</evidence>
<comment type="caution">
    <text evidence="5">The sequence shown here is derived from an EMBL/GenBank/DDBJ whole genome shotgun (WGS) entry which is preliminary data.</text>
</comment>
<name>A0ABR0WS43_REHGL</name>
<dbReference type="EMBL" id="JABTTQ020000009">
    <property type="protein sequence ID" value="KAK6149431.1"/>
    <property type="molecule type" value="Genomic_DNA"/>
</dbReference>
<evidence type="ECO:0000313" key="5">
    <source>
        <dbReference type="EMBL" id="KAK6149431.1"/>
    </source>
</evidence>
<dbReference type="InterPro" id="IPR008530">
    <property type="entry name" value="CCDC22"/>
</dbReference>
<gene>
    <name evidence="5" type="ORF">DH2020_016956</name>
</gene>
<dbReference type="InterPro" id="IPR048349">
    <property type="entry name" value="CCDC22_N"/>
</dbReference>
<reference evidence="5 6" key="1">
    <citation type="journal article" date="2021" name="Comput. Struct. Biotechnol. J.">
        <title>De novo genome assembly of the potent medicinal plant Rehmannia glutinosa using nanopore technology.</title>
        <authorList>
            <person name="Ma L."/>
            <person name="Dong C."/>
            <person name="Song C."/>
            <person name="Wang X."/>
            <person name="Zheng X."/>
            <person name="Niu Y."/>
            <person name="Chen S."/>
            <person name="Feng W."/>
        </authorList>
    </citation>
    <scope>NUCLEOTIDE SEQUENCE [LARGE SCALE GENOMIC DNA]</scope>
    <source>
        <strain evidence="5">DH-2019</strain>
    </source>
</reference>